<accession>A0A379HJU9</accession>
<dbReference type="AlphaFoldDB" id="A0A379HJU9"/>
<dbReference type="RefSeq" id="WP_019965450.1">
    <property type="nucleotide sequence ID" value="NZ_UGSK01000002.1"/>
</dbReference>
<dbReference type="Proteomes" id="UP000255000">
    <property type="component" value="Unassembled WGS sequence"/>
</dbReference>
<evidence type="ECO:0000313" key="4">
    <source>
        <dbReference type="Proteomes" id="UP000255000"/>
    </source>
</evidence>
<evidence type="ECO:0000256" key="1">
    <source>
        <dbReference type="SAM" id="MobiDB-lite"/>
    </source>
</evidence>
<gene>
    <name evidence="3" type="ORF">NCTC13350_04269</name>
</gene>
<proteinExistence type="predicted"/>
<protein>
    <submittedName>
        <fullName evidence="3">Uncharacterized iron-regulated protein</fullName>
    </submittedName>
</protein>
<dbReference type="Gene3D" id="3.40.50.11550">
    <property type="match status" value="1"/>
</dbReference>
<dbReference type="OrthoDB" id="9795827at2"/>
<feature type="region of interest" description="Disordered" evidence="1">
    <location>
        <begin position="1"/>
        <end position="27"/>
    </location>
</feature>
<dbReference type="InterPro" id="IPR007314">
    <property type="entry name" value="Cofac_haem-bd_dom"/>
</dbReference>
<evidence type="ECO:0000259" key="2">
    <source>
        <dbReference type="Pfam" id="PF04187"/>
    </source>
</evidence>
<dbReference type="Pfam" id="PF04187">
    <property type="entry name" value="Cofac_haem_bdg"/>
    <property type="match status" value="1"/>
</dbReference>
<sequence>MSGHSSPVRPGIWLAPADGPEGGPEGAVHVSHQEVLRRAASAPAVLLGEQHDKAAQHRWQLHVAAGLLALRPDIVMGFEMFPARLDPVLARWVAGELSEAEFLEKAEWGTVWGFPAELYLPLFRFCRQFAIPMHGLNCRRALVSEVGKEGWEAIAEENRDGLTPAVPATPAYRQYLFSITGGGAPNRKAAGPDDPAFDRFVRAQQVWDRSFACRIAALRNQPEPPLVIGIIGRGHLEFGHGTPAQLADLGITGTQVLLPHLDAAPPAAGIADALFCLDPKEM</sequence>
<name>A0A379HJU9_9HYPH</name>
<dbReference type="SUPFAM" id="SSF159501">
    <property type="entry name" value="EreA/ChaN-like"/>
    <property type="match status" value="1"/>
</dbReference>
<dbReference type="EMBL" id="UGSK01000002">
    <property type="protein sequence ID" value="SUC82776.1"/>
    <property type="molecule type" value="Genomic_DNA"/>
</dbReference>
<evidence type="ECO:0000313" key="3">
    <source>
        <dbReference type="EMBL" id="SUC82776.1"/>
    </source>
</evidence>
<organism evidence="3 4">
    <name type="scientific">Pannonibacter phragmitetus</name>
    <dbReference type="NCBI Taxonomy" id="121719"/>
    <lineage>
        <taxon>Bacteria</taxon>
        <taxon>Pseudomonadati</taxon>
        <taxon>Pseudomonadota</taxon>
        <taxon>Alphaproteobacteria</taxon>
        <taxon>Hyphomicrobiales</taxon>
        <taxon>Stappiaceae</taxon>
        <taxon>Pannonibacter</taxon>
    </lineage>
</organism>
<reference evidence="3 4" key="1">
    <citation type="submission" date="2018-06" db="EMBL/GenBank/DDBJ databases">
        <authorList>
            <consortium name="Pathogen Informatics"/>
            <person name="Doyle S."/>
        </authorList>
    </citation>
    <scope>NUCLEOTIDE SEQUENCE [LARGE SCALE GENOMIC DNA]</scope>
    <source>
        <strain evidence="3 4">NCTC13350</strain>
    </source>
</reference>
<dbReference type="CDD" id="cd14727">
    <property type="entry name" value="ChanN-like"/>
    <property type="match status" value="1"/>
</dbReference>
<feature type="domain" description="Haem-binding uptake Tiki superfamily ChaN" evidence="2">
    <location>
        <begin position="36"/>
        <end position="246"/>
    </location>
</feature>